<proteinExistence type="predicted"/>
<dbReference type="Proteomes" id="UP000028582">
    <property type="component" value="Unassembled WGS sequence"/>
</dbReference>
<reference evidence="1 2" key="1">
    <citation type="submission" date="2013-11" db="EMBL/GenBank/DDBJ databases">
        <title>The Genome Sequence of Phytophthora parasitica P1976.</title>
        <authorList>
            <consortium name="The Broad Institute Genomics Platform"/>
            <person name="Russ C."/>
            <person name="Tyler B."/>
            <person name="Panabieres F."/>
            <person name="Shan W."/>
            <person name="Tripathy S."/>
            <person name="Grunwald N."/>
            <person name="Machado M."/>
            <person name="Johnson C.S."/>
            <person name="Walker B."/>
            <person name="Young S."/>
            <person name="Zeng Q."/>
            <person name="Gargeya S."/>
            <person name="Fitzgerald M."/>
            <person name="Haas B."/>
            <person name="Abouelleil A."/>
            <person name="Allen A.W."/>
            <person name="Alvarado L."/>
            <person name="Arachchi H.M."/>
            <person name="Berlin A.M."/>
            <person name="Chapman S.B."/>
            <person name="Gainer-Dewar J."/>
            <person name="Goldberg J."/>
            <person name="Griggs A."/>
            <person name="Gujja S."/>
            <person name="Hansen M."/>
            <person name="Howarth C."/>
            <person name="Imamovic A."/>
            <person name="Ireland A."/>
            <person name="Larimer J."/>
            <person name="McCowan C."/>
            <person name="Murphy C."/>
            <person name="Pearson M."/>
            <person name="Poon T.W."/>
            <person name="Priest M."/>
            <person name="Roberts A."/>
            <person name="Saif S."/>
            <person name="Shea T."/>
            <person name="Sisk P."/>
            <person name="Sykes S."/>
            <person name="Wortman J."/>
            <person name="Nusbaum C."/>
            <person name="Birren B."/>
        </authorList>
    </citation>
    <scope>NUCLEOTIDE SEQUENCE [LARGE SCALE GENOMIC DNA]</scope>
    <source>
        <strain evidence="1 2">P1976</strain>
    </source>
</reference>
<dbReference type="EMBL" id="ANJA01001634">
    <property type="protein sequence ID" value="ETO75644.1"/>
    <property type="molecule type" value="Genomic_DNA"/>
</dbReference>
<protein>
    <submittedName>
        <fullName evidence="1">Uncharacterized protein</fullName>
    </submittedName>
</protein>
<dbReference type="AlphaFoldDB" id="A0A081A9T3"/>
<dbReference type="InterPro" id="IPR017850">
    <property type="entry name" value="Alkaline_phosphatase_core_sf"/>
</dbReference>
<sequence>MQYPDAWFPPFEIAAETQDPDSEEEKTEDVGVVPVTEDLAQLSSLSQQPTTSSTYRLKETTKVIHSSVICKLTRICRHPWLIEEIKKVCVAMKQVQLEGWHLANLHVLRCLKERDDVPKLEQMFFYRCCVATLGNIEKRDRLKKTTNYETRGLRLVIDDAAEQYDILNTLADITGVPEGGFVQHGVGRSLKRKIPFGERVAFANDPGYKMSIVRGHQRLRYDDVLDSMFVHDTESDHFIEKDLYPEILPKEQAEWKRLREYGRKITAYYKKPWDEKCFLASCRKNYR</sequence>
<gene>
    <name evidence="1" type="ORF">F444_08777</name>
</gene>
<dbReference type="SUPFAM" id="SSF53649">
    <property type="entry name" value="Alkaline phosphatase-like"/>
    <property type="match status" value="1"/>
</dbReference>
<evidence type="ECO:0000313" key="1">
    <source>
        <dbReference type="EMBL" id="ETO75644.1"/>
    </source>
</evidence>
<accession>A0A081A9T3</accession>
<comment type="caution">
    <text evidence="1">The sequence shown here is derived from an EMBL/GenBank/DDBJ whole genome shotgun (WGS) entry which is preliminary data.</text>
</comment>
<name>A0A081A9T3_PHYNI</name>
<evidence type="ECO:0000313" key="2">
    <source>
        <dbReference type="Proteomes" id="UP000028582"/>
    </source>
</evidence>
<organism evidence="1 2">
    <name type="scientific">Phytophthora nicotianae P1976</name>
    <dbReference type="NCBI Taxonomy" id="1317066"/>
    <lineage>
        <taxon>Eukaryota</taxon>
        <taxon>Sar</taxon>
        <taxon>Stramenopiles</taxon>
        <taxon>Oomycota</taxon>
        <taxon>Peronosporomycetes</taxon>
        <taxon>Peronosporales</taxon>
        <taxon>Peronosporaceae</taxon>
        <taxon>Phytophthora</taxon>
    </lineage>
</organism>
<dbReference type="OrthoDB" id="96314at2759"/>